<dbReference type="AlphaFoldDB" id="U6GIZ6"/>
<gene>
    <name evidence="2" type="ORF">EAH_00041680</name>
</gene>
<dbReference type="GeneID" id="25272238"/>
<organism evidence="2 3">
    <name type="scientific">Eimeria acervulina</name>
    <name type="common">Coccidian parasite</name>
    <dbReference type="NCBI Taxonomy" id="5801"/>
    <lineage>
        <taxon>Eukaryota</taxon>
        <taxon>Sar</taxon>
        <taxon>Alveolata</taxon>
        <taxon>Apicomplexa</taxon>
        <taxon>Conoidasida</taxon>
        <taxon>Coccidia</taxon>
        <taxon>Eucoccidiorida</taxon>
        <taxon>Eimeriorina</taxon>
        <taxon>Eimeriidae</taxon>
        <taxon>Eimeria</taxon>
    </lineage>
</organism>
<feature type="compositionally biased region" description="Basic and acidic residues" evidence="1">
    <location>
        <begin position="108"/>
        <end position="126"/>
    </location>
</feature>
<proteinExistence type="predicted"/>
<protein>
    <submittedName>
        <fullName evidence="2">Uncharacterized protein</fullName>
    </submittedName>
</protein>
<sequence length="148" mass="15262">MPDFRVAGCAAAGPASGVRGCAPLIFALDAFPRGVIPGKASSLVANEGICVERTTGEAVPADELSCCVPGAGVRGGIVSRLSESSPSASREVADARYPIEEASDYVEDGEHQEEGKGIQDPKKDSSNGRSHLQTPDAVGCHNQTHMKA</sequence>
<dbReference type="RefSeq" id="XP_013250590.1">
    <property type="nucleotide sequence ID" value="XM_013395136.1"/>
</dbReference>
<reference evidence="2" key="2">
    <citation type="submission" date="2013-10" db="EMBL/GenBank/DDBJ databases">
        <authorList>
            <person name="Aslett M."/>
        </authorList>
    </citation>
    <scope>NUCLEOTIDE SEQUENCE</scope>
    <source>
        <strain evidence="2">Houghton</strain>
    </source>
</reference>
<evidence type="ECO:0000313" key="3">
    <source>
        <dbReference type="Proteomes" id="UP000018050"/>
    </source>
</evidence>
<accession>U6GIZ6</accession>
<evidence type="ECO:0000313" key="2">
    <source>
        <dbReference type="EMBL" id="CDI79278.1"/>
    </source>
</evidence>
<dbReference type="Proteomes" id="UP000018050">
    <property type="component" value="Unassembled WGS sequence"/>
</dbReference>
<name>U6GIZ6_EIMAC</name>
<keyword evidence="3" id="KW-1185">Reference proteome</keyword>
<evidence type="ECO:0000256" key="1">
    <source>
        <dbReference type="SAM" id="MobiDB-lite"/>
    </source>
</evidence>
<feature type="region of interest" description="Disordered" evidence="1">
    <location>
        <begin position="81"/>
        <end position="148"/>
    </location>
</feature>
<dbReference type="VEuPathDB" id="ToxoDB:EAH_00041680"/>
<reference evidence="2" key="1">
    <citation type="submission" date="2013-10" db="EMBL/GenBank/DDBJ databases">
        <title>Genomic analysis of the causative agents of coccidiosis in chickens.</title>
        <authorList>
            <person name="Reid A.J."/>
            <person name="Blake D."/>
            <person name="Billington K."/>
            <person name="Browne H."/>
            <person name="Dunn M."/>
            <person name="Hung S."/>
            <person name="Kawahara F."/>
            <person name="Miranda-Saavedra D."/>
            <person name="Mourier T."/>
            <person name="Nagra H."/>
            <person name="Otto T.D."/>
            <person name="Rawlings N."/>
            <person name="Sanchez A."/>
            <person name="Sanders M."/>
            <person name="Subramaniam C."/>
            <person name="Tay Y."/>
            <person name="Dear P."/>
            <person name="Doerig C."/>
            <person name="Gruber A."/>
            <person name="Parkinson J."/>
            <person name="Shirley M."/>
            <person name="Wan K.L."/>
            <person name="Berriman M."/>
            <person name="Tomley F."/>
            <person name="Pain A."/>
        </authorList>
    </citation>
    <scope>NUCLEOTIDE SEQUENCE</scope>
    <source>
        <strain evidence="2">Houghton</strain>
    </source>
</reference>
<dbReference type="EMBL" id="HG670996">
    <property type="protein sequence ID" value="CDI79278.1"/>
    <property type="molecule type" value="Genomic_DNA"/>
</dbReference>
<feature type="compositionally biased region" description="Low complexity" evidence="1">
    <location>
        <begin position="81"/>
        <end position="90"/>
    </location>
</feature>